<proteinExistence type="predicted"/>
<sequence>MRGRSFSLKWWQRKGRVGEDSPELNKGAESPVLEKHAIPDDPPTFWAWGGDQIPAAKDALPCSLVISWVFNELALLELEPAQKADVRKSAPAVNAAARNRLRAERKNQYTVFAKVLLKCWAANPEEFPQTFCDRVWAEVSGTPRGAGARTPESVIFLEEFLAGKEFGIARGVTQDGLCGQKLLPVLFRVSTAKAQRLLGAVDTVYWALLSPIVAGQPRSQFYPPWVEGEVYREMKDKRLRTELERILKRYLDEANRTIEGRQAEADKRRALKAKLDAQKTGSMDMWTKKGKTNKQILSALSP</sequence>
<dbReference type="Proteomes" id="UP000054558">
    <property type="component" value="Unassembled WGS sequence"/>
</dbReference>
<dbReference type="AlphaFoldDB" id="A0A1Y1IMG2"/>
<accession>A0A1Y1IMG2</accession>
<keyword evidence="2" id="KW-1185">Reference proteome</keyword>
<evidence type="ECO:0000313" key="2">
    <source>
        <dbReference type="Proteomes" id="UP000054558"/>
    </source>
</evidence>
<reference evidence="1 2" key="1">
    <citation type="journal article" date="2014" name="Nat. Commun.">
        <title>Klebsormidium flaccidum genome reveals primary factors for plant terrestrial adaptation.</title>
        <authorList>
            <person name="Hori K."/>
            <person name="Maruyama F."/>
            <person name="Fujisawa T."/>
            <person name="Togashi T."/>
            <person name="Yamamoto N."/>
            <person name="Seo M."/>
            <person name="Sato S."/>
            <person name="Yamada T."/>
            <person name="Mori H."/>
            <person name="Tajima N."/>
            <person name="Moriyama T."/>
            <person name="Ikeuchi M."/>
            <person name="Watanabe M."/>
            <person name="Wada H."/>
            <person name="Kobayashi K."/>
            <person name="Saito M."/>
            <person name="Masuda T."/>
            <person name="Sasaki-Sekimoto Y."/>
            <person name="Mashiguchi K."/>
            <person name="Awai K."/>
            <person name="Shimojima M."/>
            <person name="Masuda S."/>
            <person name="Iwai M."/>
            <person name="Nobusawa T."/>
            <person name="Narise T."/>
            <person name="Kondo S."/>
            <person name="Saito H."/>
            <person name="Sato R."/>
            <person name="Murakawa M."/>
            <person name="Ihara Y."/>
            <person name="Oshima-Yamada Y."/>
            <person name="Ohtaka K."/>
            <person name="Satoh M."/>
            <person name="Sonobe K."/>
            <person name="Ishii M."/>
            <person name="Ohtani R."/>
            <person name="Kanamori-Sato M."/>
            <person name="Honoki R."/>
            <person name="Miyazaki D."/>
            <person name="Mochizuki H."/>
            <person name="Umetsu J."/>
            <person name="Higashi K."/>
            <person name="Shibata D."/>
            <person name="Kamiya Y."/>
            <person name="Sato N."/>
            <person name="Nakamura Y."/>
            <person name="Tabata S."/>
            <person name="Ida S."/>
            <person name="Kurokawa K."/>
            <person name="Ohta H."/>
        </authorList>
    </citation>
    <scope>NUCLEOTIDE SEQUENCE [LARGE SCALE GENOMIC DNA]</scope>
    <source>
        <strain evidence="1 2">NIES-2285</strain>
    </source>
</reference>
<dbReference type="EMBL" id="DF237714">
    <property type="protein sequence ID" value="GAQ91322.1"/>
    <property type="molecule type" value="Genomic_DNA"/>
</dbReference>
<protein>
    <submittedName>
        <fullName evidence="1">Uncharacterized protein</fullName>
    </submittedName>
</protein>
<organism evidence="1 2">
    <name type="scientific">Klebsormidium nitens</name>
    <name type="common">Green alga</name>
    <name type="synonym">Ulothrix nitens</name>
    <dbReference type="NCBI Taxonomy" id="105231"/>
    <lineage>
        <taxon>Eukaryota</taxon>
        <taxon>Viridiplantae</taxon>
        <taxon>Streptophyta</taxon>
        <taxon>Klebsormidiophyceae</taxon>
        <taxon>Klebsormidiales</taxon>
        <taxon>Klebsormidiaceae</taxon>
        <taxon>Klebsormidium</taxon>
    </lineage>
</organism>
<evidence type="ECO:0000313" key="1">
    <source>
        <dbReference type="EMBL" id="GAQ91322.1"/>
    </source>
</evidence>
<gene>
    <name evidence="1" type="ORF">KFL_007650020</name>
</gene>
<name>A0A1Y1IMG2_KLENI</name>